<evidence type="ECO:0000313" key="3">
    <source>
        <dbReference type="Proteomes" id="UP001183682"/>
    </source>
</evidence>
<reference evidence="2" key="1">
    <citation type="submission" date="2023-03" db="EMBL/GenBank/DDBJ databases">
        <authorList>
            <person name="Shen W."/>
            <person name="Cai J."/>
        </authorList>
    </citation>
    <scope>NUCLEOTIDE SEQUENCE</scope>
    <source>
        <strain evidence="2">K69-2</strain>
    </source>
</reference>
<keyword evidence="1" id="KW-0472">Membrane</keyword>
<proteinExistence type="predicted"/>
<organism evidence="2 3">
    <name type="scientific">Enterococcus gallinarum</name>
    <dbReference type="NCBI Taxonomy" id="1353"/>
    <lineage>
        <taxon>Bacteria</taxon>
        <taxon>Bacillati</taxon>
        <taxon>Bacillota</taxon>
        <taxon>Bacilli</taxon>
        <taxon>Lactobacillales</taxon>
        <taxon>Enterococcaceae</taxon>
        <taxon>Enterococcus</taxon>
    </lineage>
</organism>
<dbReference type="AlphaFoldDB" id="A0AAE4KXZ0"/>
<feature type="transmembrane region" description="Helical" evidence="1">
    <location>
        <begin position="6"/>
        <end position="25"/>
    </location>
</feature>
<gene>
    <name evidence="2" type="ORF">P7E30_11085</name>
</gene>
<dbReference type="Proteomes" id="UP001183682">
    <property type="component" value="Unassembled WGS sequence"/>
</dbReference>
<dbReference type="RefSeq" id="WP_311809948.1">
    <property type="nucleotide sequence ID" value="NZ_JARPZN010000007.1"/>
</dbReference>
<dbReference type="EMBL" id="JARPZN010000007">
    <property type="protein sequence ID" value="MDT2690741.1"/>
    <property type="molecule type" value="Genomic_DNA"/>
</dbReference>
<keyword evidence="1" id="KW-1133">Transmembrane helix</keyword>
<evidence type="ECO:0000256" key="1">
    <source>
        <dbReference type="SAM" id="Phobius"/>
    </source>
</evidence>
<keyword evidence="1" id="KW-0812">Transmembrane</keyword>
<name>A0AAE4KXZ0_ENTGA</name>
<accession>A0AAE4KXZ0</accession>
<evidence type="ECO:0000313" key="2">
    <source>
        <dbReference type="EMBL" id="MDT2690741.1"/>
    </source>
</evidence>
<sequence>MTFIVLGFVTVVGIIVIGVVIGKSIDKREEELIGKDEIKNQEEKA</sequence>
<comment type="caution">
    <text evidence="2">The sequence shown here is derived from an EMBL/GenBank/DDBJ whole genome shotgun (WGS) entry which is preliminary data.</text>
</comment>
<protein>
    <submittedName>
        <fullName evidence="2">Uncharacterized protein</fullName>
    </submittedName>
</protein>